<dbReference type="AlphaFoldDB" id="A0A1I7Y0Y3"/>
<dbReference type="InterPro" id="IPR008962">
    <property type="entry name" value="PapD-like_sf"/>
</dbReference>
<evidence type="ECO:0000256" key="4">
    <source>
        <dbReference type="ARBA" id="ARBA00023273"/>
    </source>
</evidence>
<dbReference type="PROSITE" id="PS50202">
    <property type="entry name" value="MSP"/>
    <property type="match status" value="1"/>
</dbReference>
<keyword evidence="2" id="KW-0963">Cytoplasm</keyword>
<organism evidence="10 11">
    <name type="scientific">Steinernema glaseri</name>
    <dbReference type="NCBI Taxonomy" id="37863"/>
    <lineage>
        <taxon>Eukaryota</taxon>
        <taxon>Metazoa</taxon>
        <taxon>Ecdysozoa</taxon>
        <taxon>Nematoda</taxon>
        <taxon>Chromadorea</taxon>
        <taxon>Rhabditida</taxon>
        <taxon>Tylenchina</taxon>
        <taxon>Panagrolaimomorpha</taxon>
        <taxon>Strongyloidoidea</taxon>
        <taxon>Steinernematidae</taxon>
        <taxon>Steinernema</taxon>
    </lineage>
</organism>
<evidence type="ECO:0000256" key="2">
    <source>
        <dbReference type="ARBA" id="ARBA00022490"/>
    </source>
</evidence>
<comment type="subcellular location">
    <subcellularLocation>
        <location evidence="6">Cell projection</location>
        <location evidence="6">Pseudopodium</location>
    </subcellularLocation>
    <subcellularLocation>
        <location evidence="1">Cytoplasm</location>
        <location evidence="1">Cytoskeleton</location>
    </subcellularLocation>
</comment>
<keyword evidence="10" id="KW-1185">Reference proteome</keyword>
<feature type="domain" description="MSP" evidence="9">
    <location>
        <begin position="22"/>
        <end position="144"/>
    </location>
</feature>
<evidence type="ECO:0000256" key="7">
    <source>
        <dbReference type="RuleBase" id="RU003425"/>
    </source>
</evidence>
<dbReference type="Gene3D" id="2.60.40.10">
    <property type="entry name" value="Immunoglobulins"/>
    <property type="match status" value="1"/>
</dbReference>
<keyword evidence="3 7" id="KW-0206">Cytoskeleton</keyword>
<dbReference type="InterPro" id="IPR051155">
    <property type="entry name" value="Nematode_MSP"/>
</dbReference>
<dbReference type="InterPro" id="IPR013783">
    <property type="entry name" value="Ig-like_fold"/>
</dbReference>
<evidence type="ECO:0000313" key="10">
    <source>
        <dbReference type="Proteomes" id="UP000095287"/>
    </source>
</evidence>
<reference evidence="11" key="1">
    <citation type="submission" date="2016-11" db="UniProtKB">
        <authorList>
            <consortium name="WormBaseParasite"/>
        </authorList>
    </citation>
    <scope>IDENTIFICATION</scope>
</reference>
<dbReference type="SUPFAM" id="SSF49354">
    <property type="entry name" value="PapD-like"/>
    <property type="match status" value="1"/>
</dbReference>
<dbReference type="Proteomes" id="UP000095287">
    <property type="component" value="Unplaced"/>
</dbReference>
<feature type="signal peptide" evidence="8">
    <location>
        <begin position="1"/>
        <end position="19"/>
    </location>
</feature>
<accession>A0A1I7Y0Y3</accession>
<evidence type="ECO:0000256" key="6">
    <source>
        <dbReference type="ARBA" id="ARBA00037818"/>
    </source>
</evidence>
<name>A0A1I7Y0Y3_9BILA</name>
<keyword evidence="4" id="KW-0966">Cell projection</keyword>
<comment type="function">
    <text evidence="5 7">Central component in molecular interactions underlying sperm crawling. Forms an extensive filament system that extends from sperm villipoda, along the leading edge of the pseudopod.</text>
</comment>
<dbReference type="InterPro" id="IPR000535">
    <property type="entry name" value="MSP_dom"/>
</dbReference>
<keyword evidence="8" id="KW-0732">Signal</keyword>
<evidence type="ECO:0000256" key="8">
    <source>
        <dbReference type="SAM" id="SignalP"/>
    </source>
</evidence>
<evidence type="ECO:0000256" key="3">
    <source>
        <dbReference type="ARBA" id="ARBA00023212"/>
    </source>
</evidence>
<dbReference type="GO" id="GO:0031143">
    <property type="term" value="C:pseudopodium"/>
    <property type="evidence" value="ECO:0007669"/>
    <property type="project" value="UniProtKB-SubCell"/>
</dbReference>
<dbReference type="Pfam" id="PF00635">
    <property type="entry name" value="Motile_Sperm"/>
    <property type="match status" value="1"/>
</dbReference>
<evidence type="ECO:0000256" key="1">
    <source>
        <dbReference type="ARBA" id="ARBA00004245"/>
    </source>
</evidence>
<dbReference type="PANTHER" id="PTHR22920:SF7">
    <property type="entry name" value="MSP DOMAIN-CONTAINING PROTEIN-RELATED"/>
    <property type="match status" value="1"/>
</dbReference>
<proteinExistence type="predicted"/>
<dbReference type="PANTHER" id="PTHR22920">
    <property type="entry name" value="MAJOR SPERM PROTEIN"/>
    <property type="match status" value="1"/>
</dbReference>
<sequence length="144" mass="16280">MKVALLCLLLVFIIPQAQLADPQSVPPGSIVTQSDEVVFKSPYDKKQTRTFSITNASGSRMGWFIKITKRSDTMNGLEVHPSSGVLDPKESVVVTFSCDKYSSGMDRFVIEWTNTPNGASKQFRREWFQGDAMVRRKNLRIIYN</sequence>
<feature type="chain" id="PRO_5009311670" description="Major sperm protein" evidence="8">
    <location>
        <begin position="20"/>
        <end position="144"/>
    </location>
</feature>
<evidence type="ECO:0000313" key="11">
    <source>
        <dbReference type="WBParaSite" id="L893_g1132.t1"/>
    </source>
</evidence>
<evidence type="ECO:0000259" key="9">
    <source>
        <dbReference type="PROSITE" id="PS50202"/>
    </source>
</evidence>
<evidence type="ECO:0000256" key="5">
    <source>
        <dbReference type="ARBA" id="ARBA00037744"/>
    </source>
</evidence>
<dbReference type="WBParaSite" id="L893_g1132.t1">
    <property type="protein sequence ID" value="L893_g1132.t1"/>
    <property type="gene ID" value="L893_g1132"/>
</dbReference>
<protein>
    <recommendedName>
        <fullName evidence="7">Major sperm protein</fullName>
    </recommendedName>
</protein>
<dbReference type="GO" id="GO:0005856">
    <property type="term" value="C:cytoskeleton"/>
    <property type="evidence" value="ECO:0007669"/>
    <property type="project" value="UniProtKB-SubCell"/>
</dbReference>